<dbReference type="CDD" id="cd03216">
    <property type="entry name" value="ABC_Carb_Monos_I"/>
    <property type="match status" value="1"/>
</dbReference>
<dbReference type="CDD" id="cd03215">
    <property type="entry name" value="ABC_Carb_Monos_II"/>
    <property type="match status" value="1"/>
</dbReference>
<dbReference type="InterPro" id="IPR003593">
    <property type="entry name" value="AAA+_ATPase"/>
</dbReference>
<accession>A0A3Q9URR0</accession>
<evidence type="ECO:0000313" key="6">
    <source>
        <dbReference type="EMBL" id="AZZ51691.1"/>
    </source>
</evidence>
<dbReference type="Proteomes" id="UP000285317">
    <property type="component" value="Chromosome"/>
</dbReference>
<evidence type="ECO:0000256" key="1">
    <source>
        <dbReference type="ARBA" id="ARBA00022448"/>
    </source>
</evidence>
<reference evidence="6 7" key="1">
    <citation type="submission" date="2018-03" db="EMBL/GenBank/DDBJ databases">
        <title>Bacteriophage NCPPB3778 and a type I-E CRISPR drive the evolution of the US Biological Select Agent, Rathayibacter toxicus.</title>
        <authorList>
            <person name="Davis E.W.II."/>
            <person name="Tabima J.F."/>
            <person name="Weisberg A.J."/>
            <person name="Dantas Lopes L."/>
            <person name="Wiseman M.S."/>
            <person name="Wiseman M.S."/>
            <person name="Pupko T."/>
            <person name="Belcher M.S."/>
            <person name="Sechler A.J."/>
            <person name="Tancos M.A."/>
            <person name="Schroeder B.K."/>
            <person name="Murray T.D."/>
            <person name="Luster D.G."/>
            <person name="Schneider W.L."/>
            <person name="Rogers E."/>
            <person name="Andreote F.D."/>
            <person name="Grunwald N.J."/>
            <person name="Putnam M.L."/>
            <person name="Chang J.H."/>
        </authorList>
    </citation>
    <scope>NUCLEOTIDE SEQUENCE [LARGE SCALE GENOMIC DNA]</scope>
    <source>
        <strain evidence="6 7">DSM 15932</strain>
    </source>
</reference>
<evidence type="ECO:0000256" key="3">
    <source>
        <dbReference type="ARBA" id="ARBA00022741"/>
    </source>
</evidence>
<dbReference type="Gene3D" id="3.40.50.300">
    <property type="entry name" value="P-loop containing nucleotide triphosphate hydrolases"/>
    <property type="match status" value="2"/>
</dbReference>
<keyword evidence="3" id="KW-0547">Nucleotide-binding</keyword>
<evidence type="ECO:0000256" key="2">
    <source>
        <dbReference type="ARBA" id="ARBA00022737"/>
    </source>
</evidence>
<organism evidence="6 7">
    <name type="scientific">Rathayibacter festucae DSM 15932</name>
    <dbReference type="NCBI Taxonomy" id="1328866"/>
    <lineage>
        <taxon>Bacteria</taxon>
        <taxon>Bacillati</taxon>
        <taxon>Actinomycetota</taxon>
        <taxon>Actinomycetes</taxon>
        <taxon>Micrococcales</taxon>
        <taxon>Microbacteriaceae</taxon>
        <taxon>Rathayibacter</taxon>
    </lineage>
</organism>
<proteinExistence type="predicted"/>
<dbReference type="PANTHER" id="PTHR43790:SF9">
    <property type="entry name" value="GALACTOFURANOSE TRANSPORTER ATP-BINDING PROTEIN YTFR"/>
    <property type="match status" value="1"/>
</dbReference>
<sequence length="495" mass="51590">MAGISKSFAGVPVLRDVALTVGRGEVVALVGENGAGKSTLIKILTGLYSADAGSIAIDGAPVAITAPRDAERAGIRVVHQDRHLAGRLTVAEQLYLGHERLRRRGTSAEAVLAELVGLVVRGGTLVDDLTVAEQQQLQIARALLVEPRILVLDEPTAPLAAEEVAALFASIRRLQARGVAVIYISHYLQEVQRVASRVVVLRNGANVGGLDLIDGDAEQGARIVELMLGRDVEEFALRSDRVVAADVPPLLELEALTVPGALDALDLTVRPGEIVGVTGLVGSGVDVLADAVVGLSRRSGRVRVAGTATSSARAFVAAGGGYVPSDRRRDGVLLAHTVRENLSIASLGRISLGGLLPSRRRDRALALEQIAALDVRPADPEAVVGTLSGGNQQKVAVGKWLAAGSRVLVLDQPTAGVDIGSRAAVYALIDRLVDEGAGILLVSLDLEELVGLADRVLVLHRGAVRAELPRSELSVDRVLAIASGAVAPDTLESAR</sequence>
<keyword evidence="4" id="KW-0067">ATP-binding</keyword>
<feature type="domain" description="ABC transporter" evidence="5">
    <location>
        <begin position="237"/>
        <end position="486"/>
    </location>
</feature>
<gene>
    <name evidence="6" type="ORF">C1I64_06265</name>
</gene>
<dbReference type="PROSITE" id="PS50893">
    <property type="entry name" value="ABC_TRANSPORTER_2"/>
    <property type="match status" value="2"/>
</dbReference>
<dbReference type="RefSeq" id="WP_127886587.1">
    <property type="nucleotide sequence ID" value="NZ_CP028137.1"/>
</dbReference>
<dbReference type="InterPro" id="IPR017871">
    <property type="entry name" value="ABC_transporter-like_CS"/>
</dbReference>
<dbReference type="PROSITE" id="PS00211">
    <property type="entry name" value="ABC_TRANSPORTER_1"/>
    <property type="match status" value="1"/>
</dbReference>
<dbReference type="AlphaFoldDB" id="A0A3Q9URR0"/>
<dbReference type="GO" id="GO:0016887">
    <property type="term" value="F:ATP hydrolysis activity"/>
    <property type="evidence" value="ECO:0007669"/>
    <property type="project" value="InterPro"/>
</dbReference>
<feature type="domain" description="ABC transporter" evidence="5">
    <location>
        <begin position="1"/>
        <end position="228"/>
    </location>
</feature>
<dbReference type="PANTHER" id="PTHR43790">
    <property type="entry name" value="CARBOHYDRATE TRANSPORT ATP-BINDING PROTEIN MG119-RELATED"/>
    <property type="match status" value="1"/>
</dbReference>
<dbReference type="InterPro" id="IPR050107">
    <property type="entry name" value="ABC_carbohydrate_import_ATPase"/>
</dbReference>
<protein>
    <recommendedName>
        <fullName evidence="5">ABC transporter domain-containing protein</fullName>
    </recommendedName>
</protein>
<dbReference type="SMART" id="SM00382">
    <property type="entry name" value="AAA"/>
    <property type="match status" value="2"/>
</dbReference>
<keyword evidence="1" id="KW-0813">Transport</keyword>
<dbReference type="KEGG" id="rfs:C1I64_06265"/>
<evidence type="ECO:0000313" key="7">
    <source>
        <dbReference type="Proteomes" id="UP000285317"/>
    </source>
</evidence>
<evidence type="ECO:0000256" key="4">
    <source>
        <dbReference type="ARBA" id="ARBA00022840"/>
    </source>
</evidence>
<dbReference type="InterPro" id="IPR003439">
    <property type="entry name" value="ABC_transporter-like_ATP-bd"/>
</dbReference>
<dbReference type="InterPro" id="IPR027417">
    <property type="entry name" value="P-loop_NTPase"/>
</dbReference>
<dbReference type="GO" id="GO:0005524">
    <property type="term" value="F:ATP binding"/>
    <property type="evidence" value="ECO:0007669"/>
    <property type="project" value="UniProtKB-KW"/>
</dbReference>
<name>A0A3Q9URR0_9MICO</name>
<evidence type="ECO:0000259" key="5">
    <source>
        <dbReference type="PROSITE" id="PS50893"/>
    </source>
</evidence>
<dbReference type="Pfam" id="PF00005">
    <property type="entry name" value="ABC_tran"/>
    <property type="match status" value="2"/>
</dbReference>
<keyword evidence="2" id="KW-0677">Repeat</keyword>
<dbReference type="SUPFAM" id="SSF52540">
    <property type="entry name" value="P-loop containing nucleoside triphosphate hydrolases"/>
    <property type="match status" value="2"/>
</dbReference>
<dbReference type="EMBL" id="CP028137">
    <property type="protein sequence ID" value="AZZ51691.1"/>
    <property type="molecule type" value="Genomic_DNA"/>
</dbReference>